<proteinExistence type="predicted"/>
<name>A0AAW6GQ43_BACUN</name>
<dbReference type="Proteomes" id="UP001213309">
    <property type="component" value="Unassembled WGS sequence"/>
</dbReference>
<dbReference type="AlphaFoldDB" id="A0AAW6GQ43"/>
<dbReference type="RefSeq" id="WP_196072247.1">
    <property type="nucleotide sequence ID" value="NZ_CAXSUA010000019.1"/>
</dbReference>
<accession>A0AAW6GQ43</accession>
<reference evidence="1" key="1">
    <citation type="submission" date="2022-10" db="EMBL/GenBank/DDBJ databases">
        <title>Human gut microbiome strain richness.</title>
        <authorList>
            <person name="Chen-Liaw A."/>
        </authorList>
    </citation>
    <scope>NUCLEOTIDE SEQUENCE</scope>
    <source>
        <strain evidence="1">1001713st2_A4_1001713B170214_170313</strain>
    </source>
</reference>
<protein>
    <submittedName>
        <fullName evidence="1">Pyocin knob domain-containing protein</fullName>
    </submittedName>
</protein>
<evidence type="ECO:0000313" key="1">
    <source>
        <dbReference type="EMBL" id="MDC1880113.1"/>
    </source>
</evidence>
<sequence length="124" mass="13669">MAEQDIRENTMSGGTPARLRGLAANGNSISPTIQEVAETFGKGYAADLNNETDYGISGMFNADTINHPPISSDIIFGIYSNHRAKYITGGVFLYQIAVPENMIGMYVRRCWNGNWSEWKSVTLT</sequence>
<organism evidence="1 2">
    <name type="scientific">Bacteroides uniformis</name>
    <dbReference type="NCBI Taxonomy" id="820"/>
    <lineage>
        <taxon>Bacteria</taxon>
        <taxon>Pseudomonadati</taxon>
        <taxon>Bacteroidota</taxon>
        <taxon>Bacteroidia</taxon>
        <taxon>Bacteroidales</taxon>
        <taxon>Bacteroidaceae</taxon>
        <taxon>Bacteroides</taxon>
    </lineage>
</organism>
<dbReference type="CDD" id="cd19958">
    <property type="entry name" value="pyocin_knob"/>
    <property type="match status" value="1"/>
</dbReference>
<comment type="caution">
    <text evidence="1">The sequence shown here is derived from an EMBL/GenBank/DDBJ whole genome shotgun (WGS) entry which is preliminary data.</text>
</comment>
<dbReference type="EMBL" id="JAQNSG010000006">
    <property type="protein sequence ID" value="MDC1880113.1"/>
    <property type="molecule type" value="Genomic_DNA"/>
</dbReference>
<evidence type="ECO:0000313" key="2">
    <source>
        <dbReference type="Proteomes" id="UP001213309"/>
    </source>
</evidence>
<gene>
    <name evidence="1" type="ORF">POZ24_08730</name>
</gene>